<dbReference type="EMBL" id="JBHSNA010000006">
    <property type="protein sequence ID" value="MFC5566621.1"/>
    <property type="molecule type" value="Genomic_DNA"/>
</dbReference>
<feature type="domain" description="HTH lysR-type" evidence="5">
    <location>
        <begin position="96"/>
        <end position="149"/>
    </location>
</feature>
<dbReference type="InterPro" id="IPR036388">
    <property type="entry name" value="WH-like_DNA-bd_sf"/>
</dbReference>
<evidence type="ECO:0000256" key="3">
    <source>
        <dbReference type="ARBA" id="ARBA00023125"/>
    </source>
</evidence>
<dbReference type="InterPro" id="IPR000847">
    <property type="entry name" value="LysR_HTH_N"/>
</dbReference>
<keyword evidence="2" id="KW-0805">Transcription regulation</keyword>
<dbReference type="PROSITE" id="PS50931">
    <property type="entry name" value="HTH_LYSR"/>
    <property type="match status" value="2"/>
</dbReference>
<dbReference type="SUPFAM" id="SSF46785">
    <property type="entry name" value="Winged helix' DNA-binding domain"/>
    <property type="match status" value="2"/>
</dbReference>
<evidence type="ECO:0000259" key="5">
    <source>
        <dbReference type="PROSITE" id="PS50931"/>
    </source>
</evidence>
<dbReference type="Pfam" id="PF03466">
    <property type="entry name" value="LysR_substrate"/>
    <property type="match status" value="1"/>
</dbReference>
<evidence type="ECO:0000256" key="2">
    <source>
        <dbReference type="ARBA" id="ARBA00023015"/>
    </source>
</evidence>
<dbReference type="Proteomes" id="UP001596056">
    <property type="component" value="Unassembled WGS sequence"/>
</dbReference>
<dbReference type="InterPro" id="IPR036390">
    <property type="entry name" value="WH_DNA-bd_sf"/>
</dbReference>
<feature type="domain" description="HTH lysR-type" evidence="5">
    <location>
        <begin position="1"/>
        <end position="60"/>
    </location>
</feature>
<evidence type="ECO:0000256" key="4">
    <source>
        <dbReference type="ARBA" id="ARBA00023163"/>
    </source>
</evidence>
<evidence type="ECO:0000313" key="7">
    <source>
        <dbReference type="Proteomes" id="UP001596056"/>
    </source>
</evidence>
<keyword evidence="3" id="KW-0238">DNA-binding</keyword>
<organism evidence="6 7">
    <name type="scientific">Rubellimicrobium aerolatum</name>
    <dbReference type="NCBI Taxonomy" id="490979"/>
    <lineage>
        <taxon>Bacteria</taxon>
        <taxon>Pseudomonadati</taxon>
        <taxon>Pseudomonadota</taxon>
        <taxon>Alphaproteobacteria</taxon>
        <taxon>Rhodobacterales</taxon>
        <taxon>Roseobacteraceae</taxon>
        <taxon>Rubellimicrobium</taxon>
    </lineage>
</organism>
<reference evidence="7" key="1">
    <citation type="journal article" date="2019" name="Int. J. Syst. Evol. Microbiol.">
        <title>The Global Catalogue of Microorganisms (GCM) 10K type strain sequencing project: providing services to taxonomists for standard genome sequencing and annotation.</title>
        <authorList>
            <consortium name="The Broad Institute Genomics Platform"/>
            <consortium name="The Broad Institute Genome Sequencing Center for Infectious Disease"/>
            <person name="Wu L."/>
            <person name="Ma J."/>
        </authorList>
    </citation>
    <scope>NUCLEOTIDE SEQUENCE [LARGE SCALE GENOMIC DNA]</scope>
    <source>
        <strain evidence="7">KACC 11588</strain>
    </source>
</reference>
<protein>
    <submittedName>
        <fullName evidence="6">LysR family transcriptional regulator</fullName>
    </submittedName>
</protein>
<proteinExistence type="inferred from homology"/>
<sequence length="399" mass="42954">MIRNLRHLRVFLEVLDTTSVTRAAEACHLSQPAVTQAVAKLEAEAGLPLFRHMPQGLFATEAGLALGARVRRALGRLDAAAAALSPRLALTTTGSQLRALIAVREAENFTLAARRLGLSQPSVHRAVSDLERETGRPLFERTAHGLIATKACRTLADAARLAFAELDQAAMELAEMAGREVGRIVVGSMPLARSLLLPQAIAAFRQTRPLLTIRVEEGPYDDLLGALRRGETDVLIGALRLPSPIADIRQAPLFEDDLVIVARPGHPLAGRGGLTLAEVAEFPFVVNRPGSPIRSLFDAQFADQAIPAPRSLIESGSLILMRQLLEQSDHLGCASRLQVAAEIAHGHLVPLPLLLPGTTRPIGLTTRIDWVPTASQQAFLDCVAQAARARTVRPYSQIQ</sequence>
<dbReference type="SUPFAM" id="SSF53850">
    <property type="entry name" value="Periplasmic binding protein-like II"/>
    <property type="match status" value="1"/>
</dbReference>
<name>A0ABW0SCG8_9RHOB</name>
<dbReference type="Pfam" id="PF00126">
    <property type="entry name" value="HTH_1"/>
    <property type="match status" value="2"/>
</dbReference>
<dbReference type="Gene3D" id="3.40.190.290">
    <property type="match status" value="1"/>
</dbReference>
<evidence type="ECO:0000256" key="1">
    <source>
        <dbReference type="ARBA" id="ARBA00009437"/>
    </source>
</evidence>
<comment type="caution">
    <text evidence="6">The sequence shown here is derived from an EMBL/GenBank/DDBJ whole genome shotgun (WGS) entry which is preliminary data.</text>
</comment>
<accession>A0ABW0SCG8</accession>
<evidence type="ECO:0000313" key="6">
    <source>
        <dbReference type="EMBL" id="MFC5566621.1"/>
    </source>
</evidence>
<comment type="similarity">
    <text evidence="1">Belongs to the LysR transcriptional regulatory family.</text>
</comment>
<dbReference type="PANTHER" id="PTHR30126:SF98">
    <property type="entry name" value="HTH-TYPE TRANSCRIPTIONAL ACTIVATOR BAUR"/>
    <property type="match status" value="1"/>
</dbReference>
<dbReference type="InterPro" id="IPR005119">
    <property type="entry name" value="LysR_subst-bd"/>
</dbReference>
<dbReference type="RefSeq" id="WP_209840705.1">
    <property type="nucleotide sequence ID" value="NZ_JAGGJP010000008.1"/>
</dbReference>
<keyword evidence="7" id="KW-1185">Reference proteome</keyword>
<gene>
    <name evidence="6" type="ORF">ACFPOC_09350</name>
</gene>
<keyword evidence="4" id="KW-0804">Transcription</keyword>
<dbReference type="PRINTS" id="PR00039">
    <property type="entry name" value="HTHLYSR"/>
</dbReference>
<dbReference type="Gene3D" id="1.10.10.10">
    <property type="entry name" value="Winged helix-like DNA-binding domain superfamily/Winged helix DNA-binding domain"/>
    <property type="match status" value="2"/>
</dbReference>
<dbReference type="PANTHER" id="PTHR30126">
    <property type="entry name" value="HTH-TYPE TRANSCRIPTIONAL REGULATOR"/>
    <property type="match status" value="1"/>
</dbReference>